<keyword evidence="1" id="KW-0812">Transmembrane</keyword>
<accession>A0ABQ5SGA8</accession>
<evidence type="ECO:0000313" key="3">
    <source>
        <dbReference type="Proteomes" id="UP001165090"/>
    </source>
</evidence>
<evidence type="ECO:0000256" key="1">
    <source>
        <dbReference type="SAM" id="Phobius"/>
    </source>
</evidence>
<dbReference type="EMBL" id="BSDZ01000080">
    <property type="protein sequence ID" value="GLI68985.1"/>
    <property type="molecule type" value="Genomic_DNA"/>
</dbReference>
<keyword evidence="1" id="KW-1133">Transmembrane helix</keyword>
<protein>
    <submittedName>
        <fullName evidence="2">Uncharacterized protein</fullName>
    </submittedName>
</protein>
<name>A0ABQ5SGA8_9CHLO</name>
<feature type="transmembrane region" description="Helical" evidence="1">
    <location>
        <begin position="248"/>
        <end position="267"/>
    </location>
</feature>
<keyword evidence="1" id="KW-0472">Membrane</keyword>
<evidence type="ECO:0000313" key="2">
    <source>
        <dbReference type="EMBL" id="GLI68985.1"/>
    </source>
</evidence>
<comment type="caution">
    <text evidence="2">The sequence shown here is derived from an EMBL/GenBank/DDBJ whole genome shotgun (WGS) entry which is preliminary data.</text>
</comment>
<reference evidence="2 3" key="1">
    <citation type="journal article" date="2023" name="IScience">
        <title>Expanded male sex-determining region conserved during the evolution of homothallism in the green alga Volvox.</title>
        <authorList>
            <person name="Yamamoto K."/>
            <person name="Matsuzaki R."/>
            <person name="Mahakham W."/>
            <person name="Heman W."/>
            <person name="Sekimoto H."/>
            <person name="Kawachi M."/>
            <person name="Minakuchi Y."/>
            <person name="Toyoda A."/>
            <person name="Nozaki H."/>
        </authorList>
    </citation>
    <scope>NUCLEOTIDE SEQUENCE [LARGE SCALE GENOMIC DNA]</scope>
    <source>
        <strain evidence="2 3">NIES-4468</strain>
    </source>
</reference>
<feature type="transmembrane region" description="Helical" evidence="1">
    <location>
        <begin position="216"/>
        <end position="236"/>
    </location>
</feature>
<sequence>MDTSICCQASASAGFSGRVQMAWPCRHRIAARILASSREEIARARQIHNTASVLSSQALIGGQHQGRTREALHLAALSDTTILPGGTGGSISESTSTVELRQTLAPAAVEAVAPSIAIGDSVRGAMDSPEGNLTGGMLPSAYSSFEDLDAFDSSTSGLDSDEPDMCTLVADSSGDVQVVCESDPTHPLSLAEAAVYNPPLPPSLLQDIEAKLEGDLVTIAVTIIFAVGFISLEFGVNDLIDHYFGDSLLSDVVCVWVGLTVVFWVKLSKARLMRFDRWR</sequence>
<organism evidence="2 3">
    <name type="scientific">Volvox africanus</name>
    <dbReference type="NCBI Taxonomy" id="51714"/>
    <lineage>
        <taxon>Eukaryota</taxon>
        <taxon>Viridiplantae</taxon>
        <taxon>Chlorophyta</taxon>
        <taxon>core chlorophytes</taxon>
        <taxon>Chlorophyceae</taxon>
        <taxon>CS clade</taxon>
        <taxon>Chlamydomonadales</taxon>
        <taxon>Volvocaceae</taxon>
        <taxon>Volvox</taxon>
    </lineage>
</organism>
<dbReference type="Proteomes" id="UP001165090">
    <property type="component" value="Unassembled WGS sequence"/>
</dbReference>
<gene>
    <name evidence="2" type="ORF">VaNZ11_013521</name>
</gene>
<proteinExistence type="predicted"/>
<keyword evidence="3" id="KW-1185">Reference proteome</keyword>